<dbReference type="Pfam" id="PF11697">
    <property type="entry name" value="DUF3293"/>
    <property type="match status" value="1"/>
</dbReference>
<dbReference type="Proteomes" id="UP000243679">
    <property type="component" value="Chromosome"/>
</dbReference>
<evidence type="ECO:0000313" key="2">
    <source>
        <dbReference type="Proteomes" id="UP000243679"/>
    </source>
</evidence>
<keyword evidence="2" id="KW-1185">Reference proteome</keyword>
<gene>
    <name evidence="1" type="ORF">TAO_1325</name>
</gene>
<proteinExistence type="predicted"/>
<evidence type="ECO:0000313" key="1">
    <source>
        <dbReference type="EMBL" id="BAW80695.1"/>
    </source>
</evidence>
<reference evidence="1 2" key="1">
    <citation type="journal article" date="2017" name="ISME J.">
        <title>An acid-tolerant ammonia-oxidizing ?-proteobacterium from soil.</title>
        <authorList>
            <person name="Hayatsu M."/>
            <person name="Tago K."/>
            <person name="Uchiyama I."/>
            <person name="Toyoda A."/>
            <person name="Wang Y."/>
            <person name="Shimomura Y."/>
            <person name="Okubo T."/>
            <person name="Kurisu F."/>
            <person name="Hirono Y."/>
            <person name="Nonaka K."/>
            <person name="Akiyama H."/>
            <person name="Itoh T."/>
            <person name="Takami H."/>
        </authorList>
    </citation>
    <scope>NUCLEOTIDE SEQUENCE [LARGE SCALE GENOMIC DNA]</scope>
    <source>
        <strain evidence="1 2">TAO100</strain>
    </source>
</reference>
<dbReference type="EMBL" id="AP014836">
    <property type="protein sequence ID" value="BAW80695.1"/>
    <property type="molecule type" value="Genomic_DNA"/>
</dbReference>
<dbReference type="RefSeq" id="WP_172419082.1">
    <property type="nucleotide sequence ID" value="NZ_AP014836.1"/>
</dbReference>
<protein>
    <submittedName>
        <fullName evidence="1">Hypothetical conserved protein</fullName>
    </submittedName>
</protein>
<accession>A0A1Q2SNG2</accession>
<organism evidence="1 2">
    <name type="scientific">Candidatus Nitrosoglobus terrae</name>
    <dbReference type="NCBI Taxonomy" id="1630141"/>
    <lineage>
        <taxon>Bacteria</taxon>
        <taxon>Pseudomonadati</taxon>
        <taxon>Pseudomonadota</taxon>
        <taxon>Gammaproteobacteria</taxon>
        <taxon>Chromatiales</taxon>
        <taxon>Chromatiaceae</taxon>
        <taxon>Candidatus Nitrosoglobus</taxon>
    </lineage>
</organism>
<sequence>MISINPVYFETHFRRLLSWEDWPRAFAIITAYATTGEVWSSAKNEAADRKLAVKLKQQKAWLQRLIGYSPVTGHSEPGWAVALSFDTACNLGQEFYQEAIYYVVGDILHVSFCDHRRTQIPVGCFRSRVHLGKI</sequence>
<dbReference type="KEGG" id="ntt:TAO_1325"/>
<name>A0A1Q2SNG2_9GAMM</name>
<dbReference type="AlphaFoldDB" id="A0A1Q2SNG2"/>
<dbReference type="InterPro" id="IPR021710">
    <property type="entry name" value="DUF3293"/>
</dbReference>